<evidence type="ECO:0000313" key="4">
    <source>
        <dbReference type="EMBL" id="SIR56535.1"/>
    </source>
</evidence>
<dbReference type="PANTHER" id="PTHR33392:SF6">
    <property type="entry name" value="POLYISOPRENYL-TEICHOIC ACID--PEPTIDOGLYCAN TEICHOIC ACID TRANSFERASE TAGU"/>
    <property type="match status" value="1"/>
</dbReference>
<evidence type="ECO:0000259" key="3">
    <source>
        <dbReference type="Pfam" id="PF03816"/>
    </source>
</evidence>
<protein>
    <submittedName>
        <fullName evidence="4">Transcriptional attenuator, LytR family</fullName>
    </submittedName>
</protein>
<dbReference type="InterPro" id="IPR004474">
    <property type="entry name" value="LytR_CpsA_psr"/>
</dbReference>
<proteinExistence type="inferred from homology"/>
<feature type="domain" description="Cell envelope-related transcriptional attenuator" evidence="3">
    <location>
        <begin position="88"/>
        <end position="237"/>
    </location>
</feature>
<gene>
    <name evidence="4" type="ORF">SAMN05421578_11919</name>
</gene>
<keyword evidence="2" id="KW-0812">Transmembrane</keyword>
<organism evidence="4 5">
    <name type="scientific">Paenibacillus macquariensis</name>
    <dbReference type="NCBI Taxonomy" id="948756"/>
    <lineage>
        <taxon>Bacteria</taxon>
        <taxon>Bacillati</taxon>
        <taxon>Bacillota</taxon>
        <taxon>Bacilli</taxon>
        <taxon>Bacillales</taxon>
        <taxon>Paenibacillaceae</taxon>
        <taxon>Paenibacillus</taxon>
    </lineage>
</organism>
<dbReference type="RefSeq" id="WP_082867658.1">
    <property type="nucleotide sequence ID" value="NZ_FTNK01000019.1"/>
</dbReference>
<evidence type="ECO:0000256" key="1">
    <source>
        <dbReference type="ARBA" id="ARBA00006068"/>
    </source>
</evidence>
<name>A0ABY1KBS5_9BACL</name>
<keyword evidence="2" id="KW-1133">Transmembrane helix</keyword>
<dbReference type="Proteomes" id="UP000186666">
    <property type="component" value="Unassembled WGS sequence"/>
</dbReference>
<dbReference type="InterPro" id="IPR050922">
    <property type="entry name" value="LytR/CpsA/Psr_CW_biosynth"/>
</dbReference>
<reference evidence="4 5" key="1">
    <citation type="submission" date="2017-01" db="EMBL/GenBank/DDBJ databases">
        <authorList>
            <person name="Varghese N."/>
            <person name="Submissions S."/>
        </authorList>
    </citation>
    <scope>NUCLEOTIDE SEQUENCE [LARGE SCALE GENOMIC DNA]</scope>
    <source>
        <strain evidence="4 5">ATCC 23464</strain>
    </source>
</reference>
<comment type="similarity">
    <text evidence="1">Belongs to the LytR/CpsA/Psr (LCP) family.</text>
</comment>
<keyword evidence="5" id="KW-1185">Reference proteome</keyword>
<dbReference type="Pfam" id="PF03816">
    <property type="entry name" value="LytR_cpsA_psr"/>
    <property type="match status" value="1"/>
</dbReference>
<dbReference type="NCBIfam" id="TIGR00350">
    <property type="entry name" value="lytR_cpsA_psr"/>
    <property type="match status" value="1"/>
</dbReference>
<dbReference type="EMBL" id="FTNK01000019">
    <property type="protein sequence ID" value="SIR56535.1"/>
    <property type="molecule type" value="Genomic_DNA"/>
</dbReference>
<dbReference type="Gene3D" id="3.40.630.190">
    <property type="entry name" value="LCP protein"/>
    <property type="match status" value="1"/>
</dbReference>
<sequence>MTRKTKRTIWWVLAVLLLAVIGYTVYYFTSINNVLEGLHKEGEASPFSHLEQVEAKVPEPPKWEGTELVSIVIMGVDGRGLTKGDIPRSDSMMVVTLDPLQKKIHLFSILRDTYTDIPEYRKDRINAAITHGPNTAMKAIGDLLGIPVQYYVYTDFQGFIKLVDSLGGVDFYVEKDMKYSSKADKHEYDIDLKKGQQHLDGDKALQYVRFRHDALSDFTRTERQRAFLKTVADKMKSTTTIMKLPSILEDVSEFVDTNLSTNDMWKLANIGYQSTMAGSEQIPPMSLLGEENVGGASVITVKDLDELHEYVQNVFKSPASTVNDGKVGPTTE</sequence>
<evidence type="ECO:0000256" key="2">
    <source>
        <dbReference type="SAM" id="Phobius"/>
    </source>
</evidence>
<dbReference type="PANTHER" id="PTHR33392">
    <property type="entry name" value="POLYISOPRENYL-TEICHOIC ACID--PEPTIDOGLYCAN TEICHOIC ACID TRANSFERASE TAGU"/>
    <property type="match status" value="1"/>
</dbReference>
<accession>A0ABY1KBS5</accession>
<evidence type="ECO:0000313" key="5">
    <source>
        <dbReference type="Proteomes" id="UP000186666"/>
    </source>
</evidence>
<feature type="transmembrane region" description="Helical" evidence="2">
    <location>
        <begin position="9"/>
        <end position="28"/>
    </location>
</feature>
<comment type="caution">
    <text evidence="4">The sequence shown here is derived from an EMBL/GenBank/DDBJ whole genome shotgun (WGS) entry which is preliminary data.</text>
</comment>
<keyword evidence="2" id="KW-0472">Membrane</keyword>